<proteinExistence type="predicted"/>
<dbReference type="SUPFAM" id="SSF54928">
    <property type="entry name" value="RNA-binding domain, RBD"/>
    <property type="match status" value="1"/>
</dbReference>
<keyword evidence="6" id="KW-1185">Reference proteome</keyword>
<evidence type="ECO:0000313" key="6">
    <source>
        <dbReference type="Proteomes" id="UP000325440"/>
    </source>
</evidence>
<dbReference type="InterPro" id="IPR035979">
    <property type="entry name" value="RBD_domain_sf"/>
</dbReference>
<protein>
    <submittedName>
        <fullName evidence="5">RNA recognition motif domain</fullName>
    </submittedName>
</protein>
<dbReference type="EMBL" id="CABPRJ010000952">
    <property type="protein sequence ID" value="VVC32004.1"/>
    <property type="molecule type" value="Genomic_DNA"/>
</dbReference>
<evidence type="ECO:0000256" key="3">
    <source>
        <dbReference type="SAM" id="MobiDB-lite"/>
    </source>
</evidence>
<evidence type="ECO:0000313" key="5">
    <source>
        <dbReference type="EMBL" id="VVC32004.1"/>
    </source>
</evidence>
<evidence type="ECO:0000259" key="4">
    <source>
        <dbReference type="PROSITE" id="PS50102"/>
    </source>
</evidence>
<keyword evidence="1 2" id="KW-0694">RNA-binding</keyword>
<evidence type="ECO:0000256" key="1">
    <source>
        <dbReference type="ARBA" id="ARBA00022884"/>
    </source>
</evidence>
<dbReference type="PROSITE" id="PS50102">
    <property type="entry name" value="RRM"/>
    <property type="match status" value="1"/>
</dbReference>
<feature type="region of interest" description="Disordered" evidence="3">
    <location>
        <begin position="213"/>
        <end position="233"/>
    </location>
</feature>
<dbReference type="Pfam" id="PF00076">
    <property type="entry name" value="RRM_1"/>
    <property type="match status" value="1"/>
</dbReference>
<dbReference type="Gene3D" id="3.30.70.330">
    <property type="match status" value="1"/>
</dbReference>
<dbReference type="SMART" id="SM00360">
    <property type="entry name" value="RRM"/>
    <property type="match status" value="1"/>
</dbReference>
<dbReference type="InterPro" id="IPR012677">
    <property type="entry name" value="Nucleotide-bd_a/b_plait_sf"/>
</dbReference>
<dbReference type="AlphaFoldDB" id="A0A5E4MIF3"/>
<dbReference type="OrthoDB" id="6643214at2759"/>
<organism evidence="5 6">
    <name type="scientific">Cinara cedri</name>
    <dbReference type="NCBI Taxonomy" id="506608"/>
    <lineage>
        <taxon>Eukaryota</taxon>
        <taxon>Metazoa</taxon>
        <taxon>Ecdysozoa</taxon>
        <taxon>Arthropoda</taxon>
        <taxon>Hexapoda</taxon>
        <taxon>Insecta</taxon>
        <taxon>Pterygota</taxon>
        <taxon>Neoptera</taxon>
        <taxon>Paraneoptera</taxon>
        <taxon>Hemiptera</taxon>
        <taxon>Sternorrhyncha</taxon>
        <taxon>Aphidomorpha</taxon>
        <taxon>Aphidoidea</taxon>
        <taxon>Aphididae</taxon>
        <taxon>Lachninae</taxon>
        <taxon>Cinara</taxon>
    </lineage>
</organism>
<evidence type="ECO:0000256" key="2">
    <source>
        <dbReference type="PROSITE-ProRule" id="PRU00176"/>
    </source>
</evidence>
<gene>
    <name evidence="5" type="ORF">CINCED_3A012828</name>
</gene>
<feature type="region of interest" description="Disordered" evidence="3">
    <location>
        <begin position="185"/>
        <end position="204"/>
    </location>
</feature>
<name>A0A5E4MIF3_9HEMI</name>
<dbReference type="InterPro" id="IPR000504">
    <property type="entry name" value="RRM_dom"/>
</dbReference>
<dbReference type="Proteomes" id="UP000325440">
    <property type="component" value="Unassembled WGS sequence"/>
</dbReference>
<feature type="domain" description="RRM" evidence="4">
    <location>
        <begin position="337"/>
        <end position="415"/>
    </location>
</feature>
<sequence>MNATGADDGHAAETVGKEFAVGYYNALTAAAPGNEEPLERFCDHNSKYLFLRHGWGTEYQLRGAGEIARFAVRMKYHECAVDVLSVDAIKIARPGGISPWFAVLTVCKLSRRGTGVAHEFVQSTVIRYVPRALLSSENRFTIVGTVFKFADGTAADNGFEPDFETPPVEPDPGPLPSVPKLLSDHRGTAGDCPRPDGGGGGGGVDAFAIAVKSEGTPRKSKTRRGKHKAETRDGAHDALAATVICDGSETNGKNAVSADGTRVAGTVSVARPDRRRRLTPQTEWPEPAAAPVVVAGSGGPEETGTERAANDAEIAAAVNPRSAGGSRDDNAGVPVDVELYVGGLSRVIQRDEIYQSFCRFDVIADVRMYHSKRKKKGRYFSIVRFSDPAKMATVAELGTMVLNNGHAVMVRKSDPKIQAVGTNR</sequence>
<dbReference type="Gene3D" id="3.10.450.50">
    <property type="match status" value="1"/>
</dbReference>
<feature type="compositionally biased region" description="Basic residues" evidence="3">
    <location>
        <begin position="218"/>
        <end position="227"/>
    </location>
</feature>
<reference evidence="5 6" key="1">
    <citation type="submission" date="2019-08" db="EMBL/GenBank/DDBJ databases">
        <authorList>
            <person name="Alioto T."/>
            <person name="Alioto T."/>
            <person name="Gomez Garrido J."/>
        </authorList>
    </citation>
    <scope>NUCLEOTIDE SEQUENCE [LARGE SCALE GENOMIC DNA]</scope>
</reference>
<accession>A0A5E4MIF3</accession>
<dbReference type="CDD" id="cd00590">
    <property type="entry name" value="RRM_SF"/>
    <property type="match status" value="1"/>
</dbReference>
<dbReference type="GO" id="GO:0003723">
    <property type="term" value="F:RNA binding"/>
    <property type="evidence" value="ECO:0007669"/>
    <property type="project" value="UniProtKB-UniRule"/>
</dbReference>